<evidence type="ECO:0000256" key="12">
    <source>
        <dbReference type="SAM" id="MobiDB-lite"/>
    </source>
</evidence>
<keyword evidence="5" id="KW-0862">Zinc</keyword>
<evidence type="ECO:0000256" key="2">
    <source>
        <dbReference type="ARBA" id="ARBA00022723"/>
    </source>
</evidence>
<evidence type="ECO:0000256" key="3">
    <source>
        <dbReference type="ARBA" id="ARBA00022737"/>
    </source>
</evidence>
<dbReference type="PROSITE" id="PS50157">
    <property type="entry name" value="ZINC_FINGER_C2H2_2"/>
    <property type="match status" value="3"/>
</dbReference>
<keyword evidence="8" id="KW-0804">Transcription</keyword>
<evidence type="ECO:0000256" key="7">
    <source>
        <dbReference type="ARBA" id="ARBA00023125"/>
    </source>
</evidence>
<dbReference type="PANTHER" id="PTHR16515">
    <property type="entry name" value="PR DOMAIN ZINC FINGER PROTEIN"/>
    <property type="match status" value="1"/>
</dbReference>
<feature type="region of interest" description="Disordered" evidence="12">
    <location>
        <begin position="462"/>
        <end position="492"/>
    </location>
</feature>
<dbReference type="GO" id="GO:0008270">
    <property type="term" value="F:zinc ion binding"/>
    <property type="evidence" value="ECO:0007669"/>
    <property type="project" value="UniProtKB-KW"/>
</dbReference>
<organism evidence="14 15">
    <name type="scientific">Coregonus suidteri</name>
    <dbReference type="NCBI Taxonomy" id="861788"/>
    <lineage>
        <taxon>Eukaryota</taxon>
        <taxon>Metazoa</taxon>
        <taxon>Chordata</taxon>
        <taxon>Craniata</taxon>
        <taxon>Vertebrata</taxon>
        <taxon>Euteleostomi</taxon>
        <taxon>Actinopterygii</taxon>
        <taxon>Neopterygii</taxon>
        <taxon>Teleostei</taxon>
        <taxon>Protacanthopterygii</taxon>
        <taxon>Salmoniformes</taxon>
        <taxon>Salmonidae</taxon>
        <taxon>Coregoninae</taxon>
        <taxon>Coregonus</taxon>
    </lineage>
</organism>
<keyword evidence="9" id="KW-0539">Nucleus</keyword>
<evidence type="ECO:0000256" key="4">
    <source>
        <dbReference type="ARBA" id="ARBA00022771"/>
    </source>
</evidence>
<dbReference type="FunFam" id="3.30.160.60:FF:000218">
    <property type="entry name" value="Zinc finger protein 10"/>
    <property type="match status" value="1"/>
</dbReference>
<dbReference type="FunFam" id="3.30.160.60:FF:000646">
    <property type="entry name" value="Myeloid zinc finger 1"/>
    <property type="match status" value="1"/>
</dbReference>
<feature type="coiled-coil region" evidence="11">
    <location>
        <begin position="349"/>
        <end position="383"/>
    </location>
</feature>
<dbReference type="AlphaFoldDB" id="A0AAN8KPX2"/>
<dbReference type="InterPro" id="IPR013087">
    <property type="entry name" value="Znf_C2H2_type"/>
</dbReference>
<dbReference type="InterPro" id="IPR036236">
    <property type="entry name" value="Znf_C2H2_sf"/>
</dbReference>
<feature type="compositionally biased region" description="Pro residues" evidence="12">
    <location>
        <begin position="202"/>
        <end position="217"/>
    </location>
</feature>
<feature type="domain" description="C2H2-type" evidence="13">
    <location>
        <begin position="282"/>
        <end position="310"/>
    </location>
</feature>
<name>A0AAN8KPX2_9TELE</name>
<keyword evidence="3" id="KW-0677">Repeat</keyword>
<evidence type="ECO:0000256" key="11">
    <source>
        <dbReference type="SAM" id="Coils"/>
    </source>
</evidence>
<feature type="region of interest" description="Disordered" evidence="12">
    <location>
        <begin position="192"/>
        <end position="217"/>
    </location>
</feature>
<dbReference type="SUPFAM" id="SSF57667">
    <property type="entry name" value="beta-beta-alpha zinc fingers"/>
    <property type="match status" value="2"/>
</dbReference>
<evidence type="ECO:0000256" key="1">
    <source>
        <dbReference type="ARBA" id="ARBA00004123"/>
    </source>
</evidence>
<dbReference type="Gene3D" id="3.30.160.60">
    <property type="entry name" value="Classic Zinc Finger"/>
    <property type="match status" value="3"/>
</dbReference>
<sequence>MSEAILTFQYQLSGVMETVLKTAMHEITRLVKDGFLEEVTRSKQEVDVLRKKLQQWEQRWRDREEERKRMEVEEKEQRKKREERDQGGMCVRCGCAGDTEKGEALSGAEDVCVIKQEEMFQSEGPSTLPEREGPHETDMPSSSCVSERIEEREAHVVHIKQEPDDWGDLVTQMVTATDTTIMSLSRLQRLSSHAGAWTSEPQPRPPPPLPAPWAREPLPPVPWAREPPPLPPEPAPWTREKQHLLPESGIPTQVTDCAVGALESSPYGLSNNTMAQLRVKPYSCPHCEKSFPQLRNLKDHQKYHHTGKKAFTCSQCAMSEAILTFQYQLSGVMETVLKTAMHEITRLVKDGFLEEVTQSKQEVDALKERVQQWEQRWRDREEEGSGMCVRCGCAGDTEEKVEALSAEGYGIKQEEILQSEGLVALREAHEIHVKEEADAQGDWGDMVTLTIPYTDAPHSDLGLSAPWASEPQPLPPPSTPWTSEEQPSHPGSVIPAQGIESSMGPHESMCHLRIHMQCHTRERPYSCSQCGKSFSHQSVLKRHRAYHTGERPYQCTDSGKKFIARADLKKHEQIHSRGICAISKAKLTKGVQENEDYAAPVHVPSGTGRIIPLALLASVRQAHKQLGEELKWRFSPNDCFRSPHNEEVTKAVTQIVKDGGKNWGPDSLIRKACNRAYEYWKAQGKIELEGSVEVIKKKKILTSRRSRLFQKRVKVGGELLAPEDLNFLVGADPNFMSDEESDSEDKFTYHVLPPRALQAQHTQGPGRLAFDIPSAVLEHQLLCGVPAVQIAAMFGVSKRTIRRRMQQYSLRKTDLYSAVNDEELDRIVSEIHRSHPNTGYKLMRGHLNARGVHVPISRLQESLRRVNAEGVYMRRLRLRVLRRRQYFVPGPNSLWHIDGHHKLISKASTLFEMLGTSTVLELKGISHHSNSGEVTESKALRRILLRFLKNMGSIGTDLTAFIEALCQSPRFSWPVSSQMKRYTPKYVNDKANGVVLGTAVFEAELPAGAPG</sequence>
<keyword evidence="15" id="KW-1185">Reference proteome</keyword>
<evidence type="ECO:0000256" key="10">
    <source>
        <dbReference type="PROSITE-ProRule" id="PRU00042"/>
    </source>
</evidence>
<comment type="subcellular location">
    <subcellularLocation>
        <location evidence="1">Nucleus</location>
    </subcellularLocation>
</comment>
<protein>
    <recommendedName>
        <fullName evidence="13">C2H2-type domain-containing protein</fullName>
    </recommendedName>
</protein>
<keyword evidence="7" id="KW-0238">DNA-binding</keyword>
<evidence type="ECO:0000256" key="9">
    <source>
        <dbReference type="ARBA" id="ARBA00023242"/>
    </source>
</evidence>
<evidence type="ECO:0000256" key="8">
    <source>
        <dbReference type="ARBA" id="ARBA00023163"/>
    </source>
</evidence>
<evidence type="ECO:0000256" key="5">
    <source>
        <dbReference type="ARBA" id="ARBA00022833"/>
    </source>
</evidence>
<dbReference type="EMBL" id="JAGTTL010000029">
    <property type="protein sequence ID" value="KAK6298779.1"/>
    <property type="molecule type" value="Genomic_DNA"/>
</dbReference>
<dbReference type="Proteomes" id="UP001356427">
    <property type="component" value="Unassembled WGS sequence"/>
</dbReference>
<dbReference type="PROSITE" id="PS00028">
    <property type="entry name" value="ZINC_FINGER_C2H2_1"/>
    <property type="match status" value="2"/>
</dbReference>
<dbReference type="InterPro" id="IPR050331">
    <property type="entry name" value="Zinc_finger"/>
</dbReference>
<dbReference type="SMART" id="SM00355">
    <property type="entry name" value="ZnF_C2H2"/>
    <property type="match status" value="3"/>
</dbReference>
<accession>A0AAN8KPX2</accession>
<keyword evidence="2" id="KW-0479">Metal-binding</keyword>
<reference evidence="14 15" key="1">
    <citation type="submission" date="2021-04" db="EMBL/GenBank/DDBJ databases">
        <authorList>
            <person name="De Guttry C."/>
            <person name="Zahm M."/>
            <person name="Klopp C."/>
            <person name="Cabau C."/>
            <person name="Louis A."/>
            <person name="Berthelot C."/>
            <person name="Parey E."/>
            <person name="Roest Crollius H."/>
            <person name="Montfort J."/>
            <person name="Robinson-Rechavi M."/>
            <person name="Bucao C."/>
            <person name="Bouchez O."/>
            <person name="Gislard M."/>
            <person name="Lluch J."/>
            <person name="Milhes M."/>
            <person name="Lampietro C."/>
            <person name="Lopez Roques C."/>
            <person name="Donnadieu C."/>
            <person name="Braasch I."/>
            <person name="Desvignes T."/>
            <person name="Postlethwait J."/>
            <person name="Bobe J."/>
            <person name="Wedekind C."/>
            <person name="Guiguen Y."/>
        </authorList>
    </citation>
    <scope>NUCLEOTIDE SEQUENCE [LARGE SCALE GENOMIC DNA]</scope>
    <source>
        <strain evidence="14">Cs_M1</strain>
        <tissue evidence="14">Blood</tissue>
    </source>
</reference>
<feature type="region of interest" description="Disordered" evidence="12">
    <location>
        <begin position="60"/>
        <end position="84"/>
    </location>
</feature>
<keyword evidence="11" id="KW-0175">Coiled coil</keyword>
<evidence type="ECO:0000259" key="13">
    <source>
        <dbReference type="PROSITE" id="PS50157"/>
    </source>
</evidence>
<feature type="domain" description="C2H2-type" evidence="13">
    <location>
        <begin position="525"/>
        <end position="552"/>
    </location>
</feature>
<keyword evidence="4 10" id="KW-0863">Zinc-finger</keyword>
<feature type="compositionally biased region" description="Basic and acidic residues" evidence="12">
    <location>
        <begin position="129"/>
        <end position="138"/>
    </location>
</feature>
<dbReference type="GO" id="GO:0005634">
    <property type="term" value="C:nucleus"/>
    <property type="evidence" value="ECO:0007669"/>
    <property type="project" value="UniProtKB-SubCell"/>
</dbReference>
<evidence type="ECO:0000256" key="6">
    <source>
        <dbReference type="ARBA" id="ARBA00023015"/>
    </source>
</evidence>
<dbReference type="PANTHER" id="PTHR16515:SF49">
    <property type="entry name" value="GASTRULA ZINC FINGER PROTEIN XLCGF49.1-LIKE-RELATED"/>
    <property type="match status" value="1"/>
</dbReference>
<dbReference type="FunFam" id="3.30.160.60:FF:000358">
    <property type="entry name" value="zinc finger protein 24"/>
    <property type="match status" value="1"/>
</dbReference>
<feature type="region of interest" description="Disordered" evidence="12">
    <location>
        <begin position="119"/>
        <end position="142"/>
    </location>
</feature>
<gene>
    <name evidence="14" type="ORF">J4Q44_G00302890</name>
</gene>
<evidence type="ECO:0000313" key="15">
    <source>
        <dbReference type="Proteomes" id="UP001356427"/>
    </source>
</evidence>
<keyword evidence="6" id="KW-0805">Transcription regulation</keyword>
<dbReference type="GO" id="GO:0010468">
    <property type="term" value="P:regulation of gene expression"/>
    <property type="evidence" value="ECO:0007669"/>
    <property type="project" value="TreeGrafter"/>
</dbReference>
<comment type="caution">
    <text evidence="14">The sequence shown here is derived from an EMBL/GenBank/DDBJ whole genome shotgun (WGS) entry which is preliminary data.</text>
</comment>
<dbReference type="Pfam" id="PF00096">
    <property type="entry name" value="zf-C2H2"/>
    <property type="match status" value="2"/>
</dbReference>
<dbReference type="GO" id="GO:0003677">
    <property type="term" value="F:DNA binding"/>
    <property type="evidence" value="ECO:0007669"/>
    <property type="project" value="UniProtKB-KW"/>
</dbReference>
<proteinExistence type="predicted"/>
<evidence type="ECO:0000313" key="14">
    <source>
        <dbReference type="EMBL" id="KAK6298779.1"/>
    </source>
</evidence>
<feature type="domain" description="C2H2-type" evidence="13">
    <location>
        <begin position="553"/>
        <end position="576"/>
    </location>
</feature>